<evidence type="ECO:0000256" key="2">
    <source>
        <dbReference type="ARBA" id="ARBA00008335"/>
    </source>
</evidence>
<feature type="transmembrane region" description="Helical" evidence="7">
    <location>
        <begin position="183"/>
        <end position="202"/>
    </location>
</feature>
<dbReference type="SUPFAM" id="SSF103473">
    <property type="entry name" value="MFS general substrate transporter"/>
    <property type="match status" value="1"/>
</dbReference>
<feature type="region of interest" description="Disordered" evidence="6">
    <location>
        <begin position="73"/>
        <end position="103"/>
    </location>
</feature>
<name>A0A9P4V4M6_9PLEO</name>
<sequence>MPSDIYRHPSRSEIVELAAQEGHDADIPTNLGSLRDAQPTTTAAPLKRDGASELVLDKDIEKGTLDKDVEKGIRAESLSTEDEDEARSEDNDPNIVWWDGPDDPQNPMNWSRNKKWGTVILISAITFLVPLASSMFAPGVPKVMETFNSTSQMLEGFMVSVYVLGFAFGPLIIAPLSEMYGRLPLYHGCNCLFVIFSIAAAVSSNMTMFILFRFFMGTFGGAPLVLGGGTIADLISTEQRGTAMVVWMMGPTLGPCVGPIIGGFLTQAKGWRWNFYFVAILAGACTILSVSVMSETSAIVILERKTQRLRKETGNEKLKSKLDSGLSPYDLFKFSIVRPTKMLFRSTICFSICLYLGITYAYLYVLFTTFTPVFADTYGWHGGILGLSFIGLGTGSLIGQFTFTHFGNNAARKHIRQGTFKPEIRLHMMAIGGFFMPIGLFWYGWATQAKTHWIVPILGTSVIGFGLLMTFMPASTYLVDVFTVHAASAMAASTVLRSLMAALLPLSSQKMYAKLGYGWGNSLLGFIALLLVPIPFCFIKWGERIRARSTVKL</sequence>
<organism evidence="9 10">
    <name type="scientific">Polyplosphaeria fusca</name>
    <dbReference type="NCBI Taxonomy" id="682080"/>
    <lineage>
        <taxon>Eukaryota</taxon>
        <taxon>Fungi</taxon>
        <taxon>Dikarya</taxon>
        <taxon>Ascomycota</taxon>
        <taxon>Pezizomycotina</taxon>
        <taxon>Dothideomycetes</taxon>
        <taxon>Pleosporomycetidae</taxon>
        <taxon>Pleosporales</taxon>
        <taxon>Tetraplosphaeriaceae</taxon>
        <taxon>Polyplosphaeria</taxon>
    </lineage>
</organism>
<evidence type="ECO:0000313" key="9">
    <source>
        <dbReference type="EMBL" id="KAF2737909.1"/>
    </source>
</evidence>
<accession>A0A9P4V4M6</accession>
<evidence type="ECO:0000259" key="8">
    <source>
        <dbReference type="PROSITE" id="PS50850"/>
    </source>
</evidence>
<dbReference type="AlphaFoldDB" id="A0A9P4V4M6"/>
<feature type="compositionally biased region" description="Basic and acidic residues" evidence="6">
    <location>
        <begin position="46"/>
        <end position="61"/>
    </location>
</feature>
<comment type="caution">
    <text evidence="9">The sequence shown here is derived from an EMBL/GenBank/DDBJ whole genome shotgun (WGS) entry which is preliminary data.</text>
</comment>
<evidence type="ECO:0000313" key="10">
    <source>
        <dbReference type="Proteomes" id="UP000799444"/>
    </source>
</evidence>
<protein>
    <submittedName>
        <fullName evidence="9">MFS general substrate transporter</fullName>
    </submittedName>
</protein>
<dbReference type="Proteomes" id="UP000799444">
    <property type="component" value="Unassembled WGS sequence"/>
</dbReference>
<feature type="transmembrane region" description="Helical" evidence="7">
    <location>
        <begin position="451"/>
        <end position="471"/>
    </location>
</feature>
<comment type="similarity">
    <text evidence="2">Belongs to the major facilitator superfamily.</text>
</comment>
<dbReference type="PROSITE" id="PS50850">
    <property type="entry name" value="MFS"/>
    <property type="match status" value="1"/>
</dbReference>
<dbReference type="OrthoDB" id="5296287at2759"/>
<feature type="transmembrane region" description="Helical" evidence="7">
    <location>
        <begin position="208"/>
        <end position="232"/>
    </location>
</feature>
<feature type="transmembrane region" description="Helical" evidence="7">
    <location>
        <begin position="116"/>
        <end position="137"/>
    </location>
</feature>
<evidence type="ECO:0000256" key="6">
    <source>
        <dbReference type="SAM" id="MobiDB-lite"/>
    </source>
</evidence>
<dbReference type="InterPro" id="IPR020846">
    <property type="entry name" value="MFS_dom"/>
</dbReference>
<feature type="domain" description="Major facilitator superfamily (MFS) profile" evidence="8">
    <location>
        <begin position="118"/>
        <end position="545"/>
    </location>
</feature>
<dbReference type="FunFam" id="1.20.1250.20:FF:000011">
    <property type="entry name" value="MFS multidrug transporter, putative"/>
    <property type="match status" value="1"/>
</dbReference>
<keyword evidence="3 7" id="KW-0812">Transmembrane</keyword>
<comment type="subcellular location">
    <subcellularLocation>
        <location evidence="1">Membrane</location>
        <topology evidence="1">Multi-pass membrane protein</topology>
    </subcellularLocation>
</comment>
<feature type="transmembrane region" description="Helical" evidence="7">
    <location>
        <begin position="157"/>
        <end position="176"/>
    </location>
</feature>
<dbReference type="GO" id="GO:0016020">
    <property type="term" value="C:membrane"/>
    <property type="evidence" value="ECO:0007669"/>
    <property type="project" value="UniProtKB-SubCell"/>
</dbReference>
<keyword evidence="5 7" id="KW-0472">Membrane</keyword>
<feature type="transmembrane region" description="Helical" evidence="7">
    <location>
        <begin position="383"/>
        <end position="403"/>
    </location>
</feature>
<dbReference type="CDD" id="cd17323">
    <property type="entry name" value="MFS_Tpo1_MDR_like"/>
    <property type="match status" value="1"/>
</dbReference>
<reference evidence="9" key="1">
    <citation type="journal article" date="2020" name="Stud. Mycol.">
        <title>101 Dothideomycetes genomes: a test case for predicting lifestyles and emergence of pathogens.</title>
        <authorList>
            <person name="Haridas S."/>
            <person name="Albert R."/>
            <person name="Binder M."/>
            <person name="Bloem J."/>
            <person name="Labutti K."/>
            <person name="Salamov A."/>
            <person name="Andreopoulos B."/>
            <person name="Baker S."/>
            <person name="Barry K."/>
            <person name="Bills G."/>
            <person name="Bluhm B."/>
            <person name="Cannon C."/>
            <person name="Castanera R."/>
            <person name="Culley D."/>
            <person name="Daum C."/>
            <person name="Ezra D."/>
            <person name="Gonzalez J."/>
            <person name="Henrissat B."/>
            <person name="Kuo A."/>
            <person name="Liang C."/>
            <person name="Lipzen A."/>
            <person name="Lutzoni F."/>
            <person name="Magnuson J."/>
            <person name="Mondo S."/>
            <person name="Nolan M."/>
            <person name="Ohm R."/>
            <person name="Pangilinan J."/>
            <person name="Park H.-J."/>
            <person name="Ramirez L."/>
            <person name="Alfaro M."/>
            <person name="Sun H."/>
            <person name="Tritt A."/>
            <person name="Yoshinaga Y."/>
            <person name="Zwiers L.-H."/>
            <person name="Turgeon B."/>
            <person name="Goodwin S."/>
            <person name="Spatafora J."/>
            <person name="Crous P."/>
            <person name="Grigoriev I."/>
        </authorList>
    </citation>
    <scope>NUCLEOTIDE SEQUENCE</scope>
    <source>
        <strain evidence="9">CBS 125425</strain>
    </source>
</reference>
<feature type="transmembrane region" description="Helical" evidence="7">
    <location>
        <begin position="277"/>
        <end position="302"/>
    </location>
</feature>
<keyword evidence="4 7" id="KW-1133">Transmembrane helix</keyword>
<evidence type="ECO:0000256" key="7">
    <source>
        <dbReference type="SAM" id="Phobius"/>
    </source>
</evidence>
<evidence type="ECO:0000256" key="1">
    <source>
        <dbReference type="ARBA" id="ARBA00004141"/>
    </source>
</evidence>
<dbReference type="PANTHER" id="PTHR23502">
    <property type="entry name" value="MAJOR FACILITATOR SUPERFAMILY"/>
    <property type="match status" value="1"/>
</dbReference>
<keyword evidence="10" id="KW-1185">Reference proteome</keyword>
<feature type="region of interest" description="Disordered" evidence="6">
    <location>
        <begin position="21"/>
        <end position="61"/>
    </location>
</feature>
<feature type="transmembrane region" description="Helical" evidence="7">
    <location>
        <begin position="342"/>
        <end position="363"/>
    </location>
</feature>
<feature type="transmembrane region" description="Helical" evidence="7">
    <location>
        <begin position="244"/>
        <end position="265"/>
    </location>
</feature>
<dbReference type="PANTHER" id="PTHR23502:SF68">
    <property type="entry name" value="MULTIDRUG TRANSPORTER, PUTATIVE (AFU_ORTHOLOGUE AFUA_3G01120)-RELATED"/>
    <property type="match status" value="1"/>
</dbReference>
<dbReference type="GO" id="GO:0022857">
    <property type="term" value="F:transmembrane transporter activity"/>
    <property type="evidence" value="ECO:0007669"/>
    <property type="project" value="InterPro"/>
</dbReference>
<dbReference type="Gene3D" id="1.20.1250.20">
    <property type="entry name" value="MFS general substrate transporter like domains"/>
    <property type="match status" value="1"/>
</dbReference>
<feature type="transmembrane region" description="Helical" evidence="7">
    <location>
        <begin position="424"/>
        <end position="445"/>
    </location>
</feature>
<proteinExistence type="inferred from homology"/>
<evidence type="ECO:0000256" key="4">
    <source>
        <dbReference type="ARBA" id="ARBA00022989"/>
    </source>
</evidence>
<feature type="transmembrane region" description="Helical" evidence="7">
    <location>
        <begin position="519"/>
        <end position="539"/>
    </location>
</feature>
<dbReference type="InterPro" id="IPR036259">
    <property type="entry name" value="MFS_trans_sf"/>
</dbReference>
<feature type="transmembrane region" description="Helical" evidence="7">
    <location>
        <begin position="478"/>
        <end position="499"/>
    </location>
</feature>
<gene>
    <name evidence="9" type="ORF">EJ04DRAFT_429980</name>
</gene>
<evidence type="ECO:0000256" key="5">
    <source>
        <dbReference type="ARBA" id="ARBA00023136"/>
    </source>
</evidence>
<dbReference type="InterPro" id="IPR011701">
    <property type="entry name" value="MFS"/>
</dbReference>
<dbReference type="EMBL" id="ML996112">
    <property type="protein sequence ID" value="KAF2737909.1"/>
    <property type="molecule type" value="Genomic_DNA"/>
</dbReference>
<evidence type="ECO:0000256" key="3">
    <source>
        <dbReference type="ARBA" id="ARBA00022692"/>
    </source>
</evidence>
<dbReference type="Pfam" id="PF07690">
    <property type="entry name" value="MFS_1"/>
    <property type="match status" value="1"/>
</dbReference>